<protein>
    <submittedName>
        <fullName evidence="5">FAD-binding monooxygenase</fullName>
    </submittedName>
</protein>
<dbReference type="KEGG" id="bsen:DP114_24125"/>
<evidence type="ECO:0000256" key="1">
    <source>
        <dbReference type="ARBA" id="ARBA00001974"/>
    </source>
</evidence>
<evidence type="ECO:0000313" key="6">
    <source>
        <dbReference type="Proteomes" id="UP000503129"/>
    </source>
</evidence>
<dbReference type="AlphaFoldDB" id="A0A856MKB2"/>
<proteinExistence type="predicted"/>
<evidence type="ECO:0000256" key="2">
    <source>
        <dbReference type="ARBA" id="ARBA00022630"/>
    </source>
</evidence>
<dbReference type="InterPro" id="IPR002938">
    <property type="entry name" value="FAD-bd"/>
</dbReference>
<dbReference type="Gene3D" id="3.30.70.2450">
    <property type="match status" value="1"/>
</dbReference>
<feature type="domain" description="FAD-binding" evidence="4">
    <location>
        <begin position="2"/>
        <end position="341"/>
    </location>
</feature>
<dbReference type="RefSeq" id="WP_169268572.1">
    <property type="nucleotide sequence ID" value="NZ_CAWOXK010000001.1"/>
</dbReference>
<dbReference type="EMBL" id="CP030118">
    <property type="protein sequence ID" value="QDL10574.1"/>
    <property type="molecule type" value="Genomic_DNA"/>
</dbReference>
<dbReference type="Gene3D" id="3.50.50.60">
    <property type="entry name" value="FAD/NAD(P)-binding domain"/>
    <property type="match status" value="1"/>
</dbReference>
<dbReference type="PRINTS" id="PR00420">
    <property type="entry name" value="RNGMNOXGNASE"/>
</dbReference>
<dbReference type="Proteomes" id="UP000503129">
    <property type="component" value="Chromosome"/>
</dbReference>
<name>A0A856MKB2_9CYAN</name>
<sequence length="495" mass="53687">MKTSALIVGAGPVGLTLAIELARFGVPMRIIDKAPQRTDKSKALVLWSRSLELLERSRVSQHLVDAGYKVEGVTISADKRPIGRLTMDGLLSAYPFALMLPQSDTERILEEFLNDLGVQVDRQVELLNFNDTGEKVDARLHHADGTEEMVETSWLIGCDGAHSTVRHLLGKEFHGETSLIDWLLADIHLVDVPRTPEINIGWHSDGVLATFPISKNRYRIVADVGSAHSSSARLPEPTLADVQTVLDKRFPGGARATDAVWLSSFRINERKVADYRGGRAFLAGDAAHVHSPMGGQGMNTGMQDVCNLAWKLALVVHGRASAELLNTYSPERSPVAEAVLKVTGRITSVATVKNKLGQALRNHTASLILGMSPARKFASNLAGELSIAYSHSPLNARGKYLAPHPGERAPIRQQESPVGAGGAPQFAIFGKAEDIPTDLLLRFGSLLEPSVREPFTPEGLWVVRPDGYTALSAKSGDWHAVSTYFENIITKGSAL</sequence>
<reference evidence="5 6" key="1">
    <citation type="submission" date="2018-06" db="EMBL/GenBank/DDBJ databases">
        <title>Comparative genomics of Brasilonema spp. strains.</title>
        <authorList>
            <person name="Alvarenga D.O."/>
            <person name="Fiore M.F."/>
            <person name="Varani A.M."/>
        </authorList>
    </citation>
    <scope>NUCLEOTIDE SEQUENCE [LARGE SCALE GENOMIC DNA]</scope>
    <source>
        <strain evidence="5 6">CENA114</strain>
    </source>
</reference>
<keyword evidence="6" id="KW-1185">Reference proteome</keyword>
<dbReference type="InterPro" id="IPR050641">
    <property type="entry name" value="RIFMO-like"/>
</dbReference>
<keyword evidence="2" id="KW-0285">Flavoprotein</keyword>
<keyword evidence="5" id="KW-0560">Oxidoreductase</keyword>
<organism evidence="5 6">
    <name type="scientific">Brasilonema sennae CENA114</name>
    <dbReference type="NCBI Taxonomy" id="415709"/>
    <lineage>
        <taxon>Bacteria</taxon>
        <taxon>Bacillati</taxon>
        <taxon>Cyanobacteriota</taxon>
        <taxon>Cyanophyceae</taxon>
        <taxon>Nostocales</taxon>
        <taxon>Scytonemataceae</taxon>
        <taxon>Brasilonema</taxon>
        <taxon>Bromeliae group (in: Brasilonema)</taxon>
    </lineage>
</organism>
<dbReference type="PANTHER" id="PTHR43004">
    <property type="entry name" value="TRK SYSTEM POTASSIUM UPTAKE PROTEIN"/>
    <property type="match status" value="1"/>
</dbReference>
<dbReference type="Pfam" id="PF01494">
    <property type="entry name" value="FAD_binding_3"/>
    <property type="match status" value="1"/>
</dbReference>
<evidence type="ECO:0000313" key="5">
    <source>
        <dbReference type="EMBL" id="QDL10574.1"/>
    </source>
</evidence>
<dbReference type="PANTHER" id="PTHR43004:SF19">
    <property type="entry name" value="BINDING MONOOXYGENASE, PUTATIVE (JCVI)-RELATED"/>
    <property type="match status" value="1"/>
</dbReference>
<dbReference type="InterPro" id="IPR036188">
    <property type="entry name" value="FAD/NAD-bd_sf"/>
</dbReference>
<dbReference type="GO" id="GO:0071949">
    <property type="term" value="F:FAD binding"/>
    <property type="evidence" value="ECO:0007669"/>
    <property type="project" value="InterPro"/>
</dbReference>
<comment type="cofactor">
    <cofactor evidence="1">
        <name>FAD</name>
        <dbReference type="ChEBI" id="CHEBI:57692"/>
    </cofactor>
</comment>
<keyword evidence="5" id="KW-0503">Monooxygenase</keyword>
<keyword evidence="3" id="KW-0274">FAD</keyword>
<evidence type="ECO:0000256" key="3">
    <source>
        <dbReference type="ARBA" id="ARBA00022827"/>
    </source>
</evidence>
<gene>
    <name evidence="5" type="ORF">DP114_24125</name>
</gene>
<dbReference type="SUPFAM" id="SSF51905">
    <property type="entry name" value="FAD/NAD(P)-binding domain"/>
    <property type="match status" value="1"/>
</dbReference>
<accession>A0A856MKB2</accession>
<dbReference type="GO" id="GO:0016709">
    <property type="term" value="F:oxidoreductase activity, acting on paired donors, with incorporation or reduction of molecular oxygen, NAD(P)H as one donor, and incorporation of one atom of oxygen"/>
    <property type="evidence" value="ECO:0007669"/>
    <property type="project" value="UniProtKB-ARBA"/>
</dbReference>
<evidence type="ECO:0000259" key="4">
    <source>
        <dbReference type="Pfam" id="PF01494"/>
    </source>
</evidence>